<evidence type="ECO:0000313" key="1">
    <source>
        <dbReference type="EMBL" id="EOA94157.1"/>
    </source>
</evidence>
<dbReference type="EMBL" id="KB744955">
    <property type="protein sequence ID" value="EOA94157.1"/>
    <property type="molecule type" value="Genomic_DNA"/>
</dbReference>
<name>R0L1J8_ANAPL</name>
<proteinExistence type="predicted"/>
<dbReference type="AlphaFoldDB" id="R0L1J8"/>
<accession>R0L1J8</accession>
<sequence>MLPAFVFQTANHKNAGHAFKWFLRNCVEQQLTAPHITVLTPGHCVAKFCILFNENCEHEGQGHVEYLKGKCTIIVADVRIITLIQGKYQAIAKIRDHYKLPLFFNFSSMCLGSICFEPASSNADKEQAGEDEHVDHLGHAVPLVTVLYDSSLDFSNRCLQHCILLGRHWEPFPFPMRLHWAIDWCPGAGTPQADTAAQEQLVCYVPALDDGDCGERLTPARIGYVLQKPGSCHNQKSHAPKSQQRLQLSTICVKSTRCLWLLPKLPSNPLHGVQRQQSSRDHLALWYLLLGPSCHLPAATAELM</sequence>
<keyword evidence="2" id="KW-1185">Reference proteome</keyword>
<organism evidence="1 2">
    <name type="scientific">Anas platyrhynchos</name>
    <name type="common">Mallard</name>
    <name type="synonym">Anas boschas</name>
    <dbReference type="NCBI Taxonomy" id="8839"/>
    <lineage>
        <taxon>Eukaryota</taxon>
        <taxon>Metazoa</taxon>
        <taxon>Chordata</taxon>
        <taxon>Craniata</taxon>
        <taxon>Vertebrata</taxon>
        <taxon>Euteleostomi</taxon>
        <taxon>Archelosauria</taxon>
        <taxon>Archosauria</taxon>
        <taxon>Dinosauria</taxon>
        <taxon>Saurischia</taxon>
        <taxon>Theropoda</taxon>
        <taxon>Coelurosauria</taxon>
        <taxon>Aves</taxon>
        <taxon>Neognathae</taxon>
        <taxon>Galloanserae</taxon>
        <taxon>Anseriformes</taxon>
        <taxon>Anatidae</taxon>
        <taxon>Anatinae</taxon>
        <taxon>Anas</taxon>
    </lineage>
</organism>
<protein>
    <submittedName>
        <fullName evidence="1">Uncharacterized protein</fullName>
    </submittedName>
</protein>
<gene>
    <name evidence="1" type="ORF">Anapl_07285</name>
</gene>
<dbReference type="Proteomes" id="UP000296049">
    <property type="component" value="Unassembled WGS sequence"/>
</dbReference>
<reference evidence="2" key="1">
    <citation type="journal article" date="2013" name="Nat. Genet.">
        <title>The duck genome and transcriptome provide insight into an avian influenza virus reservoir species.</title>
        <authorList>
            <person name="Huang Y."/>
            <person name="Li Y."/>
            <person name="Burt D.W."/>
            <person name="Chen H."/>
            <person name="Zhang Y."/>
            <person name="Qian W."/>
            <person name="Kim H."/>
            <person name="Gan S."/>
            <person name="Zhao Y."/>
            <person name="Li J."/>
            <person name="Yi K."/>
            <person name="Feng H."/>
            <person name="Zhu P."/>
            <person name="Li B."/>
            <person name="Liu Q."/>
            <person name="Fairley S."/>
            <person name="Magor K.E."/>
            <person name="Du Z."/>
            <person name="Hu X."/>
            <person name="Goodman L."/>
            <person name="Tafer H."/>
            <person name="Vignal A."/>
            <person name="Lee T."/>
            <person name="Kim K.W."/>
            <person name="Sheng Z."/>
            <person name="An Y."/>
            <person name="Searle S."/>
            <person name="Herrero J."/>
            <person name="Groenen M.A."/>
            <person name="Crooijmans R.P."/>
            <person name="Faraut T."/>
            <person name="Cai Q."/>
            <person name="Webster R.G."/>
            <person name="Aldridge J.R."/>
            <person name="Warren W.C."/>
            <person name="Bartschat S."/>
            <person name="Kehr S."/>
            <person name="Marz M."/>
            <person name="Stadler P.F."/>
            <person name="Smith J."/>
            <person name="Kraus R.H."/>
            <person name="Zhao Y."/>
            <person name="Ren L."/>
            <person name="Fei J."/>
            <person name="Morisson M."/>
            <person name="Kaiser P."/>
            <person name="Griffin D.K."/>
            <person name="Rao M."/>
            <person name="Pitel F."/>
            <person name="Wang J."/>
            <person name="Li N."/>
        </authorList>
    </citation>
    <scope>NUCLEOTIDE SEQUENCE [LARGE SCALE GENOMIC DNA]</scope>
</reference>
<evidence type="ECO:0000313" key="2">
    <source>
        <dbReference type="Proteomes" id="UP000296049"/>
    </source>
</evidence>